<dbReference type="GeneID" id="300655056"/>
<dbReference type="CDD" id="cd01040">
    <property type="entry name" value="Mb-like"/>
    <property type="match status" value="1"/>
</dbReference>
<feature type="domain" description="Globin" evidence="2">
    <location>
        <begin position="24"/>
        <end position="126"/>
    </location>
</feature>
<comment type="similarity">
    <text evidence="1">Belongs to the globin family.</text>
</comment>
<dbReference type="AlphaFoldDB" id="A0A845QAR4"/>
<dbReference type="SUPFAM" id="SSF46458">
    <property type="entry name" value="Globin-like"/>
    <property type="match status" value="1"/>
</dbReference>
<dbReference type="InterPro" id="IPR000971">
    <property type="entry name" value="Globin"/>
</dbReference>
<keyword evidence="4" id="KW-1185">Reference proteome</keyword>
<dbReference type="InterPro" id="IPR009050">
    <property type="entry name" value="Globin-like_sf"/>
</dbReference>
<keyword evidence="1" id="KW-0349">Heme</keyword>
<proteinExistence type="inferred from homology"/>
<name>A0A845QAR4_9HYPH</name>
<dbReference type="Pfam" id="PF00042">
    <property type="entry name" value="Globin"/>
    <property type="match status" value="1"/>
</dbReference>
<accession>A0A845QAR4</accession>
<sequence>MQAEAIISSLELAVEKIGDPAPRVYERLFREQPGLEELFFMDNDGGVRGSMLQQCFDCIFDAIGEGVICRSVIPSECERHVSYGVEPDVFFSFFPVIRDTFREALGDDWTPEMAQAWETLLADLKHHTREAA</sequence>
<comment type="caution">
    <text evidence="3">The sequence shown here is derived from an EMBL/GenBank/DDBJ whole genome shotgun (WGS) entry which is preliminary data.</text>
</comment>
<gene>
    <name evidence="3" type="ORF">GTQ45_07005</name>
</gene>
<evidence type="ECO:0000259" key="2">
    <source>
        <dbReference type="Pfam" id="PF00042"/>
    </source>
</evidence>
<dbReference type="Proteomes" id="UP000470384">
    <property type="component" value="Unassembled WGS sequence"/>
</dbReference>
<keyword evidence="1" id="KW-0561">Oxygen transport</keyword>
<keyword evidence="1" id="KW-0408">Iron</keyword>
<evidence type="ECO:0000313" key="3">
    <source>
        <dbReference type="EMBL" id="NBG95479.1"/>
    </source>
</evidence>
<keyword evidence="1" id="KW-0479">Metal-binding</keyword>
<dbReference type="RefSeq" id="WP_160587451.1">
    <property type="nucleotide sequence ID" value="NZ_BMHN01000001.1"/>
</dbReference>
<reference evidence="3 4" key="1">
    <citation type="journal article" date="2016" name="Int. J. Syst. Evol. Microbiol.">
        <title>Pyruvatibacter mobilis gen. nov., sp. nov., a marine bacterium from the culture broth of Picochlorum sp. 122.</title>
        <authorList>
            <person name="Wang G."/>
            <person name="Tang M."/>
            <person name="Wu H."/>
            <person name="Dai S."/>
            <person name="Li T."/>
            <person name="Chen C."/>
            <person name="He H."/>
            <person name="Fan J."/>
            <person name="Xiang W."/>
            <person name="Li X."/>
        </authorList>
    </citation>
    <scope>NUCLEOTIDE SEQUENCE [LARGE SCALE GENOMIC DNA]</scope>
    <source>
        <strain evidence="3 4">GYP-11</strain>
    </source>
</reference>
<organism evidence="3 4">
    <name type="scientific">Pyruvatibacter mobilis</name>
    <dbReference type="NCBI Taxonomy" id="1712261"/>
    <lineage>
        <taxon>Bacteria</taxon>
        <taxon>Pseudomonadati</taxon>
        <taxon>Pseudomonadota</taxon>
        <taxon>Alphaproteobacteria</taxon>
        <taxon>Hyphomicrobiales</taxon>
        <taxon>Parvibaculaceae</taxon>
        <taxon>Pyruvatibacter</taxon>
    </lineage>
</organism>
<keyword evidence="1" id="KW-0813">Transport</keyword>
<dbReference type="GO" id="GO:0019825">
    <property type="term" value="F:oxygen binding"/>
    <property type="evidence" value="ECO:0007669"/>
    <property type="project" value="InterPro"/>
</dbReference>
<dbReference type="EMBL" id="WXYQ01000005">
    <property type="protein sequence ID" value="NBG95479.1"/>
    <property type="molecule type" value="Genomic_DNA"/>
</dbReference>
<dbReference type="InterPro" id="IPR044399">
    <property type="entry name" value="Mb-like_M"/>
</dbReference>
<dbReference type="OrthoDB" id="7594567at2"/>
<dbReference type="GO" id="GO:0020037">
    <property type="term" value="F:heme binding"/>
    <property type="evidence" value="ECO:0007669"/>
    <property type="project" value="InterPro"/>
</dbReference>
<dbReference type="Gene3D" id="1.10.490.10">
    <property type="entry name" value="Globins"/>
    <property type="match status" value="1"/>
</dbReference>
<evidence type="ECO:0000256" key="1">
    <source>
        <dbReference type="RuleBase" id="RU000356"/>
    </source>
</evidence>
<evidence type="ECO:0000313" key="4">
    <source>
        <dbReference type="Proteomes" id="UP000470384"/>
    </source>
</evidence>
<dbReference type="InterPro" id="IPR012292">
    <property type="entry name" value="Globin/Proto"/>
</dbReference>
<dbReference type="GO" id="GO:0005344">
    <property type="term" value="F:oxygen carrier activity"/>
    <property type="evidence" value="ECO:0007669"/>
    <property type="project" value="UniProtKB-KW"/>
</dbReference>
<protein>
    <submittedName>
        <fullName evidence="3">Globin</fullName>
    </submittedName>
</protein>